<dbReference type="HOGENOM" id="CLU_2495522_0_0_6"/>
<accession>S6AUS9</accession>
<keyword evidence="1" id="KW-0472">Membrane</keyword>
<keyword evidence="1" id="KW-0812">Transmembrane</keyword>
<dbReference type="KEGG" id="pre:PCA10_23690"/>
<evidence type="ECO:0000313" key="2">
    <source>
        <dbReference type="EMBL" id="BAN48101.1"/>
    </source>
</evidence>
<sequence length="86" mass="9244">MLERPGIPAVRSSVERPRAQAWLKKTNPTAICAKSVNPQSFAGPRGVTLVAVLGMLGLLSLLPARFILTVYLMSPAKKATKDQARS</sequence>
<name>S6AUS9_METRE</name>
<dbReference type="STRING" id="1245471.PCA10_23690"/>
<dbReference type="Proteomes" id="UP000015503">
    <property type="component" value="Chromosome"/>
</dbReference>
<evidence type="ECO:0000256" key="1">
    <source>
        <dbReference type="SAM" id="Phobius"/>
    </source>
</evidence>
<organism evidence="2 3">
    <name type="scientific">Metapseudomonas resinovorans NBRC 106553</name>
    <dbReference type="NCBI Taxonomy" id="1245471"/>
    <lineage>
        <taxon>Bacteria</taxon>
        <taxon>Pseudomonadati</taxon>
        <taxon>Pseudomonadota</taxon>
        <taxon>Gammaproteobacteria</taxon>
        <taxon>Pseudomonadales</taxon>
        <taxon>Pseudomonadaceae</taxon>
        <taxon>Metapseudomonas</taxon>
    </lineage>
</organism>
<dbReference type="EMBL" id="AP013068">
    <property type="protein sequence ID" value="BAN48101.1"/>
    <property type="molecule type" value="Genomic_DNA"/>
</dbReference>
<evidence type="ECO:0000313" key="3">
    <source>
        <dbReference type="Proteomes" id="UP000015503"/>
    </source>
</evidence>
<keyword evidence="3" id="KW-1185">Reference proteome</keyword>
<reference evidence="2 3" key="1">
    <citation type="journal article" date="2013" name="Genome Announc.">
        <title>Complete Genome Sequence of the Carbazole Degrader Pseudomonas resinovorans Strain CA10 (NBRC 106553).</title>
        <authorList>
            <person name="Shintani M."/>
            <person name="Hosoyama A."/>
            <person name="Ohji S."/>
            <person name="Tsuchikane K."/>
            <person name="Takarada H."/>
            <person name="Yamazoe A."/>
            <person name="Fujita N."/>
            <person name="Nojiri H."/>
        </authorList>
    </citation>
    <scope>NUCLEOTIDE SEQUENCE [LARGE SCALE GENOMIC DNA]</scope>
    <source>
        <strain evidence="2 3">NBRC 106553</strain>
    </source>
</reference>
<feature type="transmembrane region" description="Helical" evidence="1">
    <location>
        <begin position="47"/>
        <end position="68"/>
    </location>
</feature>
<dbReference type="PATRIC" id="fig|1245471.3.peg.2396"/>
<keyword evidence="1" id="KW-1133">Transmembrane helix</keyword>
<dbReference type="AlphaFoldDB" id="S6AUS9"/>
<gene>
    <name evidence="2" type="ORF">PCA10_23690</name>
</gene>
<protein>
    <submittedName>
        <fullName evidence="2">Uncharacterized protein</fullName>
    </submittedName>
</protein>
<proteinExistence type="predicted"/>